<name>A0A6P8XF20_DROAB</name>
<reference evidence="3 4" key="1">
    <citation type="submission" date="2025-04" db="UniProtKB">
        <authorList>
            <consortium name="RefSeq"/>
        </authorList>
    </citation>
    <scope>IDENTIFICATION</scope>
    <source>
        <strain evidence="3 4">15112-1751.03</strain>
        <tissue evidence="3 4">Whole Adult</tissue>
    </source>
</reference>
<feature type="region of interest" description="Disordered" evidence="1">
    <location>
        <begin position="82"/>
        <end position="189"/>
    </location>
</feature>
<evidence type="ECO:0000256" key="1">
    <source>
        <dbReference type="SAM" id="MobiDB-lite"/>
    </source>
</evidence>
<sequence length="249" mass="28227">MDKENKISIKRGAQTVQHISSASGNDLLAQSRIKVREALNRACKDRQQQMASVKTASKSPPKRQGYLLPHSERLQMSAKLQAAKNKKNNNNINKNNNDRSSSNKNIKISVAAATKKRTPPTPPKSTLRQRGPRKSKLEVRTFHKDDEMEFFSSDSPKKRQRKSALKIADEPTEQTTESQLQLMEPPPDKLLSEYSQEEFLGLFGLITHEVAKALSQRPKTKWKRRVAQNKFYGHQGAVKTLKATVDKKQ</sequence>
<evidence type="ECO:0000313" key="4">
    <source>
        <dbReference type="RefSeq" id="XP_034111332.1"/>
    </source>
</evidence>
<evidence type="ECO:0000313" key="3">
    <source>
        <dbReference type="RefSeq" id="XP_034111324.1"/>
    </source>
</evidence>
<proteinExistence type="predicted"/>
<dbReference type="RefSeq" id="XP_034111332.1">
    <property type="nucleotide sequence ID" value="XM_034255441.2"/>
</dbReference>
<dbReference type="Proteomes" id="UP000515160">
    <property type="component" value="Chromosome X"/>
</dbReference>
<evidence type="ECO:0000313" key="5">
    <source>
        <dbReference type="RefSeq" id="XP_051862508.1"/>
    </source>
</evidence>
<feature type="compositionally biased region" description="Polar residues" evidence="1">
    <location>
        <begin position="48"/>
        <end position="58"/>
    </location>
</feature>
<dbReference type="GeneID" id="117572557"/>
<accession>A0A6P8XF20</accession>
<protein>
    <submittedName>
        <fullName evidence="3 4">Uncharacterized protein LOC117572557</fullName>
    </submittedName>
</protein>
<keyword evidence="2" id="KW-1185">Reference proteome</keyword>
<dbReference type="RefSeq" id="XP_034111324.1">
    <property type="nucleotide sequence ID" value="XM_034255433.2"/>
</dbReference>
<organism evidence="2 3">
    <name type="scientific">Drosophila albomicans</name>
    <name type="common">Fruit fly</name>
    <dbReference type="NCBI Taxonomy" id="7291"/>
    <lineage>
        <taxon>Eukaryota</taxon>
        <taxon>Metazoa</taxon>
        <taxon>Ecdysozoa</taxon>
        <taxon>Arthropoda</taxon>
        <taxon>Hexapoda</taxon>
        <taxon>Insecta</taxon>
        <taxon>Pterygota</taxon>
        <taxon>Neoptera</taxon>
        <taxon>Endopterygota</taxon>
        <taxon>Diptera</taxon>
        <taxon>Brachycera</taxon>
        <taxon>Muscomorpha</taxon>
        <taxon>Ephydroidea</taxon>
        <taxon>Drosophilidae</taxon>
        <taxon>Drosophila</taxon>
    </lineage>
</organism>
<evidence type="ECO:0000313" key="2">
    <source>
        <dbReference type="Proteomes" id="UP000515160"/>
    </source>
</evidence>
<feature type="region of interest" description="Disordered" evidence="1">
    <location>
        <begin position="43"/>
        <end position="70"/>
    </location>
</feature>
<gene>
    <name evidence="3 4 5" type="primary">LOC117572557</name>
</gene>
<dbReference type="RefSeq" id="XP_051862508.1">
    <property type="nucleotide sequence ID" value="XM_052006548.1"/>
</dbReference>
<feature type="compositionally biased region" description="Basic and acidic residues" evidence="1">
    <location>
        <begin position="135"/>
        <end position="146"/>
    </location>
</feature>
<dbReference type="AlphaFoldDB" id="A0A6P8XF20"/>
<feature type="compositionally biased region" description="Low complexity" evidence="1">
    <location>
        <begin position="88"/>
        <end position="113"/>
    </location>
</feature>